<reference evidence="1" key="1">
    <citation type="journal article" date="2012" name="Proc. Natl. Acad. Sci. U.S.A.">
        <title>Antigenic diversity is generated by distinct evolutionary mechanisms in African trypanosome species.</title>
        <authorList>
            <person name="Jackson A.P."/>
            <person name="Berry A."/>
            <person name="Aslett M."/>
            <person name="Allison H.C."/>
            <person name="Burton P."/>
            <person name="Vavrova-Anderson J."/>
            <person name="Brown R."/>
            <person name="Browne H."/>
            <person name="Corton N."/>
            <person name="Hauser H."/>
            <person name="Gamble J."/>
            <person name="Gilderthorp R."/>
            <person name="Marcello L."/>
            <person name="McQuillan J."/>
            <person name="Otto T.D."/>
            <person name="Quail M.A."/>
            <person name="Sanders M.J."/>
            <person name="van Tonder A."/>
            <person name="Ginger M.L."/>
            <person name="Field M.C."/>
            <person name="Barry J.D."/>
            <person name="Hertz-Fowler C."/>
            <person name="Berriman M."/>
        </authorList>
    </citation>
    <scope>NUCLEOTIDE SEQUENCE</scope>
    <source>
        <strain evidence="1">Y486</strain>
    </source>
</reference>
<name>G0U8F6_TRYVY</name>
<proteinExistence type="predicted"/>
<protein>
    <submittedName>
        <fullName evidence="1">Uncharacterized protein</fullName>
    </submittedName>
</protein>
<gene>
    <name evidence="1" type="ORF">TVY486_1113640</name>
</gene>
<organism evidence="1">
    <name type="scientific">Trypanosoma vivax (strain Y486)</name>
    <dbReference type="NCBI Taxonomy" id="1055687"/>
    <lineage>
        <taxon>Eukaryota</taxon>
        <taxon>Discoba</taxon>
        <taxon>Euglenozoa</taxon>
        <taxon>Kinetoplastea</taxon>
        <taxon>Metakinetoplastina</taxon>
        <taxon>Trypanosomatida</taxon>
        <taxon>Trypanosomatidae</taxon>
        <taxon>Trypanosoma</taxon>
        <taxon>Duttonella</taxon>
    </lineage>
</organism>
<dbReference type="AlphaFoldDB" id="G0U8F6"/>
<evidence type="ECO:0000313" key="1">
    <source>
        <dbReference type="EMBL" id="CCC53880.1"/>
    </source>
</evidence>
<sequence>MQPDAVQTAPPIALISWWFGKTEEQRCEFMQGDKASERVRQNILAMEEFATRHCYLVSCNTQLAVHPMPPLSSMPSRSQPHAWKGGLWLPCALHAAESIACGGKVWSRGSKRSEANKGERISSWNFARVSKLPFATISALQFPQPLHKDCRVPPWMATGARG</sequence>
<dbReference type="VEuPathDB" id="TriTrypDB:TvY486_1113640"/>
<accession>G0U8F6</accession>
<dbReference type="EMBL" id="HE573027">
    <property type="protein sequence ID" value="CCC53880.1"/>
    <property type="molecule type" value="Genomic_DNA"/>
</dbReference>